<protein>
    <submittedName>
        <fullName evidence="3">7TM GPCR domain containing protein</fullName>
    </submittedName>
</protein>
<organism evidence="2 3">
    <name type="scientific">Haemonchus contortus</name>
    <name type="common">Barber pole worm</name>
    <dbReference type="NCBI Taxonomy" id="6289"/>
    <lineage>
        <taxon>Eukaryota</taxon>
        <taxon>Metazoa</taxon>
        <taxon>Ecdysozoa</taxon>
        <taxon>Nematoda</taxon>
        <taxon>Chromadorea</taxon>
        <taxon>Rhabditida</taxon>
        <taxon>Rhabditina</taxon>
        <taxon>Rhabditomorpha</taxon>
        <taxon>Strongyloidea</taxon>
        <taxon>Trichostrongylidae</taxon>
        <taxon>Haemonchus</taxon>
    </lineage>
</organism>
<dbReference type="AlphaFoldDB" id="A0A912MPL0"/>
<dbReference type="Proteomes" id="UP000025227">
    <property type="component" value="Unplaced"/>
</dbReference>
<feature type="chain" id="PRO_5037869480" evidence="1">
    <location>
        <begin position="17"/>
        <end position="113"/>
    </location>
</feature>
<accession>A0A912MPL0</accession>
<reference evidence="3" key="1">
    <citation type="submission" date="2022-10" db="UniProtKB">
        <authorList>
            <consortium name="WormBaseParasite"/>
        </authorList>
    </citation>
    <scope>IDENTIFICATION</scope>
    <source>
        <strain evidence="3">MHco3</strain>
    </source>
</reference>
<evidence type="ECO:0000313" key="2">
    <source>
        <dbReference type="Proteomes" id="UP000025227"/>
    </source>
</evidence>
<evidence type="ECO:0000313" key="3">
    <source>
        <dbReference type="WBParaSite" id="HCON_00125085-00001"/>
    </source>
</evidence>
<keyword evidence="2" id="KW-1185">Reference proteome</keyword>
<proteinExistence type="predicted"/>
<evidence type="ECO:0000256" key="1">
    <source>
        <dbReference type="SAM" id="SignalP"/>
    </source>
</evidence>
<sequence length="113" mass="12863">MCLMVVPLMSFSSTLLLNIAIDRIISTQNFYDFLIKTRYTLYVSVHIVLGPTVTVSMEAVAYSGITSDLDRLRRIFVSSSKLHFFQHKSPAYKLCLSCCLYRLCSSLCRLPIL</sequence>
<dbReference type="WBParaSite" id="HCON_00125085-00001">
    <property type="protein sequence ID" value="HCON_00125085-00001"/>
    <property type="gene ID" value="HCON_00125085"/>
</dbReference>
<keyword evidence="1" id="KW-0732">Signal</keyword>
<feature type="signal peptide" evidence="1">
    <location>
        <begin position="1"/>
        <end position="16"/>
    </location>
</feature>
<name>A0A912MPL0_HAECO</name>